<comment type="similarity">
    <text evidence="6">In the C-terminal section; belongs to the GTP cyclohydrolase II family.</text>
</comment>
<dbReference type="Pfam" id="PF00925">
    <property type="entry name" value="GTP_cyclohydro2"/>
    <property type="match status" value="1"/>
</dbReference>
<keyword evidence="10 14" id="KW-0479">Metal-binding</keyword>
<gene>
    <name evidence="16" type="primary">ribBA</name>
    <name evidence="14" type="synonym">ribB</name>
    <name evidence="16" type="ORF">ABVT11_05465</name>
</gene>
<evidence type="ECO:0000256" key="8">
    <source>
        <dbReference type="ARBA" id="ARBA00018836"/>
    </source>
</evidence>
<dbReference type="Pfam" id="PF00926">
    <property type="entry name" value="DHBP_synthase"/>
    <property type="match status" value="1"/>
</dbReference>
<comment type="caution">
    <text evidence="16">The sequence shown here is derived from an EMBL/GenBank/DDBJ whole genome shotgun (WGS) entry which is preliminary data.</text>
</comment>
<comment type="function">
    <text evidence="3 14">Catalyzes the conversion of D-ribulose 5-phosphate to formate and 3,4-dihydroxy-2-butanone 4-phosphate.</text>
</comment>
<comment type="subunit">
    <text evidence="14">Homodimer.</text>
</comment>
<dbReference type="InterPro" id="IPR000422">
    <property type="entry name" value="DHBP_synthase_RibB"/>
</dbReference>
<evidence type="ECO:0000256" key="12">
    <source>
        <dbReference type="ARBA" id="ARBA00023211"/>
    </source>
</evidence>
<protein>
    <recommendedName>
        <fullName evidence="8 14">3,4-dihydroxy-2-butanone 4-phosphate synthase</fullName>
        <shortName evidence="14">DHBP synthase</shortName>
        <ecNumber evidence="7 14">4.1.99.12</ecNumber>
    </recommendedName>
</protein>
<evidence type="ECO:0000256" key="4">
    <source>
        <dbReference type="ARBA" id="ARBA00004904"/>
    </source>
</evidence>
<reference evidence="16 17" key="1">
    <citation type="submission" date="2024-07" db="EMBL/GenBank/DDBJ databases">
        <title>Uliginosibacterium paludis KCTC:42655.</title>
        <authorList>
            <person name="Kim M.K."/>
        </authorList>
    </citation>
    <scope>NUCLEOTIDE SEQUENCE [LARGE SCALE GENOMIC DNA]</scope>
    <source>
        <strain evidence="16 17">KCTC 42655</strain>
    </source>
</reference>
<keyword evidence="13 14" id="KW-0456">Lyase</keyword>
<dbReference type="Gene3D" id="3.40.50.10990">
    <property type="entry name" value="GTP cyclohydrolase II"/>
    <property type="match status" value="1"/>
</dbReference>
<dbReference type="HAMAP" id="MF_00180">
    <property type="entry name" value="RibB"/>
    <property type="match status" value="1"/>
</dbReference>
<feature type="site" description="Essential for catalytic activity" evidence="14">
    <location>
        <position position="167"/>
    </location>
</feature>
<evidence type="ECO:0000256" key="5">
    <source>
        <dbReference type="ARBA" id="ARBA00005520"/>
    </source>
</evidence>
<comment type="cofactor">
    <cofactor evidence="2">
        <name>Mn(2+)</name>
        <dbReference type="ChEBI" id="CHEBI:29035"/>
    </cofactor>
</comment>
<evidence type="ECO:0000256" key="3">
    <source>
        <dbReference type="ARBA" id="ARBA00002284"/>
    </source>
</evidence>
<keyword evidence="12 14" id="KW-0464">Manganese</keyword>
<dbReference type="SUPFAM" id="SSF55821">
    <property type="entry name" value="YrdC/RibB"/>
    <property type="match status" value="1"/>
</dbReference>
<evidence type="ECO:0000256" key="10">
    <source>
        <dbReference type="ARBA" id="ARBA00022723"/>
    </source>
</evidence>
<evidence type="ECO:0000256" key="1">
    <source>
        <dbReference type="ARBA" id="ARBA00000141"/>
    </source>
</evidence>
<comment type="cofactor">
    <cofactor evidence="14">
        <name>Mg(2+)</name>
        <dbReference type="ChEBI" id="CHEBI:18420"/>
    </cofactor>
    <cofactor evidence="14">
        <name>Mn(2+)</name>
        <dbReference type="ChEBI" id="CHEBI:29035"/>
    </cofactor>
    <text evidence="14">Binds 2 divalent metal cations per subunit. Magnesium or manganese.</text>
</comment>
<evidence type="ECO:0000313" key="17">
    <source>
        <dbReference type="Proteomes" id="UP001548590"/>
    </source>
</evidence>
<feature type="binding site" evidence="14">
    <location>
        <position position="31"/>
    </location>
    <ligand>
        <name>Mg(2+)</name>
        <dbReference type="ChEBI" id="CHEBI:18420"/>
        <label>1</label>
    </ligand>
</feature>
<dbReference type="Gene3D" id="3.90.870.10">
    <property type="entry name" value="DHBP synthase"/>
    <property type="match status" value="1"/>
</dbReference>
<feature type="binding site" evidence="14">
    <location>
        <begin position="30"/>
        <end position="31"/>
    </location>
    <ligand>
        <name>D-ribulose 5-phosphate</name>
        <dbReference type="ChEBI" id="CHEBI:58121"/>
    </ligand>
</feature>
<dbReference type="GO" id="GO:0003935">
    <property type="term" value="F:GTP cyclohydrolase II activity"/>
    <property type="evidence" value="ECO:0007669"/>
    <property type="project" value="UniProtKB-EC"/>
</dbReference>
<comment type="catalytic activity">
    <reaction evidence="1 14">
        <text>D-ribulose 5-phosphate = (2S)-2-hydroxy-3-oxobutyl phosphate + formate + H(+)</text>
        <dbReference type="Rhea" id="RHEA:18457"/>
        <dbReference type="ChEBI" id="CHEBI:15378"/>
        <dbReference type="ChEBI" id="CHEBI:15740"/>
        <dbReference type="ChEBI" id="CHEBI:58121"/>
        <dbReference type="ChEBI" id="CHEBI:58830"/>
        <dbReference type="EC" id="4.1.99.12"/>
    </reaction>
</comment>
<name>A0ABV2CMX8_9RHOO</name>
<feature type="binding site" evidence="14">
    <location>
        <position position="31"/>
    </location>
    <ligand>
        <name>Mg(2+)</name>
        <dbReference type="ChEBI" id="CHEBI:18420"/>
        <label>2</label>
    </ligand>
</feature>
<dbReference type="RefSeq" id="WP_345924494.1">
    <property type="nucleotide sequence ID" value="NZ_JBDIVF010000001.1"/>
</dbReference>
<dbReference type="GO" id="GO:0008686">
    <property type="term" value="F:3,4-dihydroxy-2-butanone-4-phosphate synthase activity"/>
    <property type="evidence" value="ECO:0007669"/>
    <property type="project" value="UniProtKB-EC"/>
</dbReference>
<feature type="binding site" evidence="14">
    <location>
        <position position="146"/>
    </location>
    <ligand>
        <name>Mg(2+)</name>
        <dbReference type="ChEBI" id="CHEBI:18420"/>
        <label>2</label>
    </ligand>
</feature>
<dbReference type="PANTHER" id="PTHR21327:SF34">
    <property type="entry name" value="3,4-DIHYDROXY-2-BUTANONE 4-PHOSPHATE SYNTHASE"/>
    <property type="match status" value="1"/>
</dbReference>
<keyword evidence="9 14" id="KW-0686">Riboflavin biosynthesis</keyword>
<accession>A0ABV2CMX8</accession>
<evidence type="ECO:0000259" key="15">
    <source>
        <dbReference type="Pfam" id="PF00925"/>
    </source>
</evidence>
<feature type="domain" description="GTP cyclohydrolase II" evidence="15">
    <location>
        <begin position="210"/>
        <end position="363"/>
    </location>
</feature>
<organism evidence="16 17">
    <name type="scientific">Uliginosibacterium paludis</name>
    <dbReference type="NCBI Taxonomy" id="1615952"/>
    <lineage>
        <taxon>Bacteria</taxon>
        <taxon>Pseudomonadati</taxon>
        <taxon>Pseudomonadota</taxon>
        <taxon>Betaproteobacteria</taxon>
        <taxon>Rhodocyclales</taxon>
        <taxon>Zoogloeaceae</taxon>
        <taxon>Uliginosibacterium</taxon>
    </lineage>
</organism>
<dbReference type="InterPro" id="IPR017945">
    <property type="entry name" value="DHBP_synth_RibB-like_a/b_dom"/>
</dbReference>
<comment type="similarity">
    <text evidence="14">Belongs to the DHBP synthase family.</text>
</comment>
<dbReference type="EC" id="4.1.99.12" evidence="7 14"/>
<keyword evidence="17" id="KW-1185">Reference proteome</keyword>
<dbReference type="NCBIfam" id="TIGR00506">
    <property type="entry name" value="ribB"/>
    <property type="match status" value="1"/>
</dbReference>
<dbReference type="InterPro" id="IPR032677">
    <property type="entry name" value="GTP_cyclohydro_II"/>
</dbReference>
<evidence type="ECO:0000256" key="11">
    <source>
        <dbReference type="ARBA" id="ARBA00022842"/>
    </source>
</evidence>
<comment type="similarity">
    <text evidence="5">In the N-terminal section; belongs to the DHBP synthase family.</text>
</comment>
<dbReference type="EMBL" id="JBEWLZ010000002">
    <property type="protein sequence ID" value="MET1489264.1"/>
    <property type="molecule type" value="Genomic_DNA"/>
</dbReference>
<evidence type="ECO:0000256" key="2">
    <source>
        <dbReference type="ARBA" id="ARBA00001936"/>
    </source>
</evidence>
<feature type="binding site" evidence="14">
    <location>
        <position position="35"/>
    </location>
    <ligand>
        <name>D-ribulose 5-phosphate</name>
        <dbReference type="ChEBI" id="CHEBI:58121"/>
    </ligand>
</feature>
<dbReference type="NCBIfam" id="NF010626">
    <property type="entry name" value="PRK14019.1"/>
    <property type="match status" value="1"/>
</dbReference>
<evidence type="ECO:0000313" key="16">
    <source>
        <dbReference type="EMBL" id="MET1489264.1"/>
    </source>
</evidence>
<evidence type="ECO:0000256" key="13">
    <source>
        <dbReference type="ARBA" id="ARBA00023239"/>
    </source>
</evidence>
<evidence type="ECO:0000256" key="6">
    <source>
        <dbReference type="ARBA" id="ARBA00008976"/>
    </source>
</evidence>
<dbReference type="InterPro" id="IPR036144">
    <property type="entry name" value="RibA-like_sf"/>
</dbReference>
<comment type="pathway">
    <text evidence="4 14">Cofactor biosynthesis; riboflavin biosynthesis; 2-hydroxy-3-oxobutyl phosphate from D-ribulose 5-phosphate: step 1/1.</text>
</comment>
<evidence type="ECO:0000256" key="7">
    <source>
        <dbReference type="ARBA" id="ARBA00012153"/>
    </source>
</evidence>
<evidence type="ECO:0000256" key="9">
    <source>
        <dbReference type="ARBA" id="ARBA00022619"/>
    </source>
</evidence>
<feature type="binding site" evidence="14">
    <location>
        <begin position="143"/>
        <end position="147"/>
    </location>
    <ligand>
        <name>D-ribulose 5-phosphate</name>
        <dbReference type="ChEBI" id="CHEBI:58121"/>
    </ligand>
</feature>
<dbReference type="SUPFAM" id="SSF142695">
    <property type="entry name" value="RibA-like"/>
    <property type="match status" value="1"/>
</dbReference>
<dbReference type="Proteomes" id="UP001548590">
    <property type="component" value="Unassembled WGS sequence"/>
</dbReference>
<evidence type="ECO:0000256" key="14">
    <source>
        <dbReference type="HAMAP-Rule" id="MF_00180"/>
    </source>
</evidence>
<feature type="site" description="Essential for catalytic activity" evidence="14">
    <location>
        <position position="129"/>
    </location>
</feature>
<dbReference type="PANTHER" id="PTHR21327">
    <property type="entry name" value="GTP CYCLOHYDROLASE II-RELATED"/>
    <property type="match status" value="1"/>
</dbReference>
<proteinExistence type="inferred from homology"/>
<dbReference type="PIRSF" id="PIRSF001259">
    <property type="entry name" value="RibA"/>
    <property type="match status" value="1"/>
</dbReference>
<sequence length="368" mass="39944">MSNVQLSPIRDIIEDIRAGKMVILIDDEDRENEGDIVIAAQHVTPEAINFMARHARGLICLTLTEERCRQLGLNPMARDNRSQFTTAFTVSIEAAEGVTTGISAADRARTVQAAVARNARPADIVQPGHVFPIQARPGGVLVRAGHTEAGCDLAGLAGLEPASVICEIMNEDGSMSRLPDLIPFAEQHGLKIGAIRDLIHYRAAVEKLVERVADKPVQTAHGEFRLAAFTDRASGELHLALYKGELTPDVETLVRVHEPVSVLDFLDPAGSRHSFPIDDALRRIAAFGHGVLIMLRRPETTDEMLAALGVKQDAPKPAAKWDPRLFGIGAQILRDLGVGRMRVMATARRIPSMTGFGLEVTGYEEPDA</sequence>
<keyword evidence="11 14" id="KW-0460">Magnesium</keyword>
<keyword evidence="16" id="KW-0378">Hydrolase</keyword>